<proteinExistence type="predicted"/>
<dbReference type="EMBL" id="HBED01028989">
    <property type="protein sequence ID" value="CAD8315645.1"/>
    <property type="molecule type" value="Transcribed_RNA"/>
</dbReference>
<evidence type="ECO:0008006" key="2">
    <source>
        <dbReference type="Google" id="ProtNLM"/>
    </source>
</evidence>
<evidence type="ECO:0000313" key="1">
    <source>
        <dbReference type="EMBL" id="CAD8315645.1"/>
    </source>
</evidence>
<protein>
    <recommendedName>
        <fullName evidence="2">HSF-type DNA-binding domain-containing protein</fullName>
    </recommendedName>
</protein>
<sequence length="164" mass="19188">MITHCNENDPDAAHFYEQNEFVVHKERIIQYLKEYEVCKSKDKDDDPKFESFNRQLNKYGFNGKSFGAKKMIFSHKDRLFYANGSHDAAKIKMLDSTNKDEKCIAKKEDVESEIRRDVTSLTEKVNGLERLLFRIEKCCRAFNHGIRQAIKMRALLNPCTAEDN</sequence>
<reference evidence="1" key="1">
    <citation type="submission" date="2021-01" db="EMBL/GenBank/DDBJ databases">
        <authorList>
            <person name="Corre E."/>
            <person name="Pelletier E."/>
            <person name="Niang G."/>
            <person name="Scheremetjew M."/>
            <person name="Finn R."/>
            <person name="Kale V."/>
            <person name="Holt S."/>
            <person name="Cochrane G."/>
            <person name="Meng A."/>
            <person name="Brown T."/>
            <person name="Cohen L."/>
        </authorList>
    </citation>
    <scope>NUCLEOTIDE SEQUENCE</scope>
    <source>
        <strain evidence="1">CCMP147</strain>
    </source>
</reference>
<dbReference type="AlphaFoldDB" id="A0A7R9W763"/>
<name>A0A7R9W763_9STRA</name>
<organism evidence="1">
    <name type="scientific">Pseudictyota dubia</name>
    <dbReference type="NCBI Taxonomy" id="2749911"/>
    <lineage>
        <taxon>Eukaryota</taxon>
        <taxon>Sar</taxon>
        <taxon>Stramenopiles</taxon>
        <taxon>Ochrophyta</taxon>
        <taxon>Bacillariophyta</taxon>
        <taxon>Mediophyceae</taxon>
        <taxon>Biddulphiophycidae</taxon>
        <taxon>Eupodiscales</taxon>
        <taxon>Odontellaceae</taxon>
        <taxon>Pseudictyota</taxon>
    </lineage>
</organism>
<gene>
    <name evidence="1" type="ORF">TDUB1175_LOCUS14437</name>
</gene>
<accession>A0A7R9W763</accession>